<comment type="caution">
    <text evidence="2">The sequence shown here is derived from an EMBL/GenBank/DDBJ whole genome shotgun (WGS) entry which is preliminary data.</text>
</comment>
<accession>A0AA39XXN0</accession>
<feature type="compositionally biased region" description="Basic residues" evidence="1">
    <location>
        <begin position="1"/>
        <end position="10"/>
    </location>
</feature>
<dbReference type="GO" id="GO:0016042">
    <property type="term" value="P:lipid catabolic process"/>
    <property type="evidence" value="ECO:0007669"/>
    <property type="project" value="InterPro"/>
</dbReference>
<evidence type="ECO:0000313" key="2">
    <source>
        <dbReference type="EMBL" id="KAK0642138.1"/>
    </source>
</evidence>
<dbReference type="Gene3D" id="1.10.260.130">
    <property type="match status" value="1"/>
</dbReference>
<dbReference type="Pfam" id="PF03583">
    <property type="entry name" value="LIP"/>
    <property type="match status" value="1"/>
</dbReference>
<sequence>MTRSRNRPPHCARPPESSSPVGVTPAIDNGIPYLGTAAIGGVVPTITGVVEGINESPYAGNIVAFFQGSLNQYPEAYKVLIDNPKTEGPQNKTGFLKVREHSVLENFAYYAGQDIFGYFKQGAAIATEKEIVDVRVAIVDLPDGF</sequence>
<evidence type="ECO:0000256" key="1">
    <source>
        <dbReference type="SAM" id="MobiDB-lite"/>
    </source>
</evidence>
<gene>
    <name evidence="2" type="ORF">B0T16DRAFT_421080</name>
</gene>
<dbReference type="Proteomes" id="UP001174936">
    <property type="component" value="Unassembled WGS sequence"/>
</dbReference>
<dbReference type="AlphaFoldDB" id="A0AA39XXN0"/>
<dbReference type="EMBL" id="JAULSV010000006">
    <property type="protein sequence ID" value="KAK0642138.1"/>
    <property type="molecule type" value="Genomic_DNA"/>
</dbReference>
<reference evidence="2" key="1">
    <citation type="submission" date="2023-06" db="EMBL/GenBank/DDBJ databases">
        <title>Genome-scale phylogeny and comparative genomics of the fungal order Sordariales.</title>
        <authorList>
            <consortium name="Lawrence Berkeley National Laboratory"/>
            <person name="Hensen N."/>
            <person name="Bonometti L."/>
            <person name="Westerberg I."/>
            <person name="Brannstrom I.O."/>
            <person name="Guillou S."/>
            <person name="Cros-Aarteil S."/>
            <person name="Calhoun S."/>
            <person name="Haridas S."/>
            <person name="Kuo A."/>
            <person name="Mondo S."/>
            <person name="Pangilinan J."/>
            <person name="Riley R."/>
            <person name="Labutti K."/>
            <person name="Andreopoulos B."/>
            <person name="Lipzen A."/>
            <person name="Chen C."/>
            <person name="Yanf M."/>
            <person name="Daum C."/>
            <person name="Ng V."/>
            <person name="Clum A."/>
            <person name="Steindorff A."/>
            <person name="Ohm R."/>
            <person name="Martin F."/>
            <person name="Silar P."/>
            <person name="Natvig D."/>
            <person name="Lalanne C."/>
            <person name="Gautier V."/>
            <person name="Ament-Velasquez S.L."/>
            <person name="Kruys A."/>
            <person name="Hutchinson M.I."/>
            <person name="Powell A.J."/>
            <person name="Barry K."/>
            <person name="Miller A.N."/>
            <person name="Grigoriev I.V."/>
            <person name="Debuchy R."/>
            <person name="Gladieux P."/>
            <person name="Thoren M.H."/>
            <person name="Johannesson H."/>
        </authorList>
    </citation>
    <scope>NUCLEOTIDE SEQUENCE</scope>
    <source>
        <strain evidence="2">SMH2532-1</strain>
    </source>
</reference>
<dbReference type="GO" id="GO:0004806">
    <property type="term" value="F:triacylglycerol lipase activity"/>
    <property type="evidence" value="ECO:0007669"/>
    <property type="project" value="InterPro"/>
</dbReference>
<name>A0AA39XXN0_9PEZI</name>
<keyword evidence="3" id="KW-1185">Reference proteome</keyword>
<evidence type="ECO:0000313" key="3">
    <source>
        <dbReference type="Proteomes" id="UP001174936"/>
    </source>
</evidence>
<feature type="region of interest" description="Disordered" evidence="1">
    <location>
        <begin position="1"/>
        <end position="23"/>
    </location>
</feature>
<protein>
    <submittedName>
        <fullName evidence="2">Uncharacterized protein</fullName>
    </submittedName>
</protein>
<organism evidence="2 3">
    <name type="scientific">Cercophora newfieldiana</name>
    <dbReference type="NCBI Taxonomy" id="92897"/>
    <lineage>
        <taxon>Eukaryota</taxon>
        <taxon>Fungi</taxon>
        <taxon>Dikarya</taxon>
        <taxon>Ascomycota</taxon>
        <taxon>Pezizomycotina</taxon>
        <taxon>Sordariomycetes</taxon>
        <taxon>Sordariomycetidae</taxon>
        <taxon>Sordariales</taxon>
        <taxon>Lasiosphaeriaceae</taxon>
        <taxon>Cercophora</taxon>
    </lineage>
</organism>
<proteinExistence type="predicted"/>
<dbReference type="InterPro" id="IPR005152">
    <property type="entry name" value="Lipase_secreted"/>
</dbReference>